<evidence type="ECO:0000313" key="5">
    <source>
        <dbReference type="Proteomes" id="UP000327157"/>
    </source>
</evidence>
<dbReference type="PANTHER" id="PTHR31623:SF122">
    <property type="entry name" value="HXXXD-TYPE ACYL-TRANSFERASE FAMILY PROTEIN"/>
    <property type="match status" value="1"/>
</dbReference>
<dbReference type="InterPro" id="IPR023213">
    <property type="entry name" value="CAT-like_dom_sf"/>
</dbReference>
<evidence type="ECO:0000256" key="2">
    <source>
        <dbReference type="ARBA" id="ARBA00022679"/>
    </source>
</evidence>
<protein>
    <submittedName>
        <fullName evidence="4">BAHD acyltransferase</fullName>
    </submittedName>
</protein>
<keyword evidence="2 4" id="KW-0808">Transferase</keyword>
<dbReference type="Pfam" id="PF02458">
    <property type="entry name" value="Transferase"/>
    <property type="match status" value="1"/>
</dbReference>
<dbReference type="EMBL" id="SMOL01000402">
    <property type="protein sequence ID" value="KAB2614838.1"/>
    <property type="molecule type" value="Genomic_DNA"/>
</dbReference>
<dbReference type="Gene3D" id="3.30.559.10">
    <property type="entry name" value="Chloramphenicol acetyltransferase-like domain"/>
    <property type="match status" value="2"/>
</dbReference>
<evidence type="ECO:0000256" key="3">
    <source>
        <dbReference type="ARBA" id="ARBA00023315"/>
    </source>
</evidence>
<name>A0A5N5GHK8_9ROSA</name>
<dbReference type="OrthoDB" id="1932220at2759"/>
<sequence>MTTSEIKVEIIHKETIKPSSTTPRHFKILKLSVFDQIASDVYVPFLFFYRHHNSSVPSAEISNILKTSLSKTLTLFYPWAGQFQYNDSIGCNDRGAEFLEAQVNCPISRILDKPDAHQMLFKQLLPAEHMGLAKAAGSGNLVLVQDSFFERGGVAIGASISHKVADAITGSTFINTWAAFAFGSSVVSSTTTGDHQEVVKFPAPKMFGVPISLFPPLDFLNTHHPVVEYAKEKCMTRRFLFGASEIAALKSKSASSTVPNPSGVEVVSALVWKCAMEASRSNSGFMKTSVWCQAVNMREILAKPLADKYLLGSLVGLSMTKTLLDIDNQDLLTLVALLRKGMEEFKENFGNGISGGEAFEIFKEYGNLLRRDDIETYSRSSMCRLPFYSADFGWGKPLWVFISSADIKNEIKFMDTRNSDGMEVILTLKEEDLAKIENNEELLAYSQPVQQKMRTTAKL</sequence>
<dbReference type="AlphaFoldDB" id="A0A5N5GHK8"/>
<evidence type="ECO:0000313" key="4">
    <source>
        <dbReference type="EMBL" id="KAB2614838.1"/>
    </source>
</evidence>
<dbReference type="PANTHER" id="PTHR31623">
    <property type="entry name" value="F21J9.9"/>
    <property type="match status" value="1"/>
</dbReference>
<organism evidence="4 5">
    <name type="scientific">Pyrus ussuriensis x Pyrus communis</name>
    <dbReference type="NCBI Taxonomy" id="2448454"/>
    <lineage>
        <taxon>Eukaryota</taxon>
        <taxon>Viridiplantae</taxon>
        <taxon>Streptophyta</taxon>
        <taxon>Embryophyta</taxon>
        <taxon>Tracheophyta</taxon>
        <taxon>Spermatophyta</taxon>
        <taxon>Magnoliopsida</taxon>
        <taxon>eudicotyledons</taxon>
        <taxon>Gunneridae</taxon>
        <taxon>Pentapetalae</taxon>
        <taxon>rosids</taxon>
        <taxon>fabids</taxon>
        <taxon>Rosales</taxon>
        <taxon>Rosaceae</taxon>
        <taxon>Amygdaloideae</taxon>
        <taxon>Maleae</taxon>
        <taxon>Pyrus</taxon>
    </lineage>
</organism>
<keyword evidence="5" id="KW-1185">Reference proteome</keyword>
<dbReference type="GO" id="GO:0016746">
    <property type="term" value="F:acyltransferase activity"/>
    <property type="evidence" value="ECO:0007669"/>
    <property type="project" value="UniProtKB-KW"/>
</dbReference>
<reference evidence="5" key="2">
    <citation type="submission" date="2019-10" db="EMBL/GenBank/DDBJ databases">
        <title>A de novo genome assembly of a pear dwarfing rootstock.</title>
        <authorList>
            <person name="Wang F."/>
            <person name="Wang J."/>
            <person name="Li S."/>
            <person name="Zhang Y."/>
            <person name="Fang M."/>
            <person name="Ma L."/>
            <person name="Zhao Y."/>
            <person name="Jiang S."/>
        </authorList>
    </citation>
    <scope>NUCLEOTIDE SEQUENCE [LARGE SCALE GENOMIC DNA]</scope>
</reference>
<reference evidence="4 5" key="3">
    <citation type="submission" date="2019-11" db="EMBL/GenBank/DDBJ databases">
        <title>A de novo genome assembly of a pear dwarfing rootstock.</title>
        <authorList>
            <person name="Wang F."/>
            <person name="Wang J."/>
            <person name="Li S."/>
            <person name="Zhang Y."/>
            <person name="Fang M."/>
            <person name="Ma L."/>
            <person name="Zhao Y."/>
            <person name="Jiang S."/>
        </authorList>
    </citation>
    <scope>NUCLEOTIDE SEQUENCE [LARGE SCALE GENOMIC DNA]</scope>
    <source>
        <strain evidence="4">S2</strain>
        <tissue evidence="4">Leaf</tissue>
    </source>
</reference>
<comment type="similarity">
    <text evidence="1">Belongs to the plant acyltransferase family.</text>
</comment>
<evidence type="ECO:0000256" key="1">
    <source>
        <dbReference type="ARBA" id="ARBA00009861"/>
    </source>
</evidence>
<proteinExistence type="inferred from homology"/>
<gene>
    <name evidence="4" type="ORF">D8674_021426</name>
</gene>
<reference evidence="4 5" key="1">
    <citation type="submission" date="2019-09" db="EMBL/GenBank/DDBJ databases">
        <authorList>
            <person name="Ou C."/>
        </authorList>
    </citation>
    <scope>NUCLEOTIDE SEQUENCE [LARGE SCALE GENOMIC DNA]</scope>
    <source>
        <strain evidence="4">S2</strain>
        <tissue evidence="4">Leaf</tissue>
    </source>
</reference>
<accession>A0A5N5GHK8</accession>
<comment type="caution">
    <text evidence="4">The sequence shown here is derived from an EMBL/GenBank/DDBJ whole genome shotgun (WGS) entry which is preliminary data.</text>
</comment>
<keyword evidence="3 4" id="KW-0012">Acyltransferase</keyword>
<dbReference type="Proteomes" id="UP000327157">
    <property type="component" value="Chromosome 3"/>
</dbReference>